<dbReference type="SUPFAM" id="SSF52172">
    <property type="entry name" value="CheY-like"/>
    <property type="match status" value="1"/>
</dbReference>
<dbReference type="Gene3D" id="3.40.50.2300">
    <property type="match status" value="1"/>
</dbReference>
<dbReference type="Gene3D" id="2.40.50.1020">
    <property type="entry name" value="LytTr DNA-binding domain"/>
    <property type="match status" value="1"/>
</dbReference>
<proteinExistence type="predicted"/>
<feature type="modified residue" description="4-aspartylphosphate" evidence="1">
    <location>
        <position position="57"/>
    </location>
</feature>
<dbReference type="PANTHER" id="PTHR45526:SF1">
    <property type="entry name" value="TRANSCRIPTIONAL REGULATORY PROTEIN DCUR-RELATED"/>
    <property type="match status" value="1"/>
</dbReference>
<evidence type="ECO:0000259" key="2">
    <source>
        <dbReference type="PROSITE" id="PS50110"/>
    </source>
</evidence>
<gene>
    <name evidence="3" type="ORF">H9777_02020</name>
</gene>
<dbReference type="AlphaFoldDB" id="A0A948TA16"/>
<dbReference type="SMART" id="SM00850">
    <property type="entry name" value="LytTR"/>
    <property type="match status" value="1"/>
</dbReference>
<evidence type="ECO:0000256" key="1">
    <source>
        <dbReference type="PROSITE-ProRule" id="PRU00169"/>
    </source>
</evidence>
<evidence type="ECO:0000313" key="3">
    <source>
        <dbReference type="EMBL" id="MBU3837109.1"/>
    </source>
</evidence>
<dbReference type="PANTHER" id="PTHR45526">
    <property type="entry name" value="TRANSCRIPTIONAL REGULATORY PROTEIN DPIA"/>
    <property type="match status" value="1"/>
</dbReference>
<dbReference type="EMBL" id="JAHLFW010000019">
    <property type="protein sequence ID" value="MBU3837109.1"/>
    <property type="molecule type" value="Genomic_DNA"/>
</dbReference>
<comment type="caution">
    <text evidence="3">The sequence shown here is derived from an EMBL/GenBank/DDBJ whole genome shotgun (WGS) entry which is preliminary data.</text>
</comment>
<dbReference type="InterPro" id="IPR007492">
    <property type="entry name" value="LytTR_DNA-bd_dom"/>
</dbReference>
<reference evidence="3" key="2">
    <citation type="submission" date="2021-04" db="EMBL/GenBank/DDBJ databases">
        <authorList>
            <person name="Gilroy R."/>
        </authorList>
    </citation>
    <scope>NUCLEOTIDE SEQUENCE</scope>
    <source>
        <strain evidence="3">G4-2901</strain>
    </source>
</reference>
<evidence type="ECO:0000313" key="4">
    <source>
        <dbReference type="Proteomes" id="UP000783796"/>
    </source>
</evidence>
<dbReference type="InterPro" id="IPR051271">
    <property type="entry name" value="2C-system_Tx_regulators"/>
</dbReference>
<dbReference type="Pfam" id="PF00072">
    <property type="entry name" value="Response_reg"/>
    <property type="match status" value="1"/>
</dbReference>
<dbReference type="Proteomes" id="UP000783796">
    <property type="component" value="Unassembled WGS sequence"/>
</dbReference>
<organism evidence="3 4">
    <name type="scientific">Candidatus Phocaeicola faecigallinarum</name>
    <dbReference type="NCBI Taxonomy" id="2838732"/>
    <lineage>
        <taxon>Bacteria</taxon>
        <taxon>Pseudomonadati</taxon>
        <taxon>Bacteroidota</taxon>
        <taxon>Bacteroidia</taxon>
        <taxon>Bacteroidales</taxon>
        <taxon>Bacteroidaceae</taxon>
        <taxon>Phocaeicola</taxon>
    </lineage>
</organism>
<keyword evidence="3" id="KW-0238">DNA-binding</keyword>
<dbReference type="SMART" id="SM00448">
    <property type="entry name" value="REC"/>
    <property type="match status" value="1"/>
</dbReference>
<reference evidence="3" key="1">
    <citation type="journal article" date="2021" name="PeerJ">
        <title>Extensive microbial diversity within the chicken gut microbiome revealed by metagenomics and culture.</title>
        <authorList>
            <person name="Gilroy R."/>
            <person name="Ravi A."/>
            <person name="Getino M."/>
            <person name="Pursley I."/>
            <person name="Horton D.L."/>
            <person name="Alikhan N.F."/>
            <person name="Baker D."/>
            <person name="Gharbi K."/>
            <person name="Hall N."/>
            <person name="Watson M."/>
            <person name="Adriaenssens E.M."/>
            <person name="Foster-Nyarko E."/>
            <person name="Jarju S."/>
            <person name="Secka A."/>
            <person name="Antonio M."/>
            <person name="Oren A."/>
            <person name="Chaudhuri R.R."/>
            <person name="La Ragione R."/>
            <person name="Hildebrand F."/>
            <person name="Pallen M.J."/>
        </authorList>
    </citation>
    <scope>NUCLEOTIDE SEQUENCE</scope>
    <source>
        <strain evidence="3">G4-2901</strain>
    </source>
</reference>
<accession>A0A948TA16</accession>
<name>A0A948TA16_9BACT</name>
<sequence>MSNYYKVVIIDDENASAKALVKELSRYPRFHVDGVAHDAESGKDMIMRIMPDLLFLDVELPEMYGMELLAEIKDSVNWSMRVVFYTAHDKYLINALRNSAFDFLLKPIDKKEFEVVISRFLLDYESKTSLFDKHEIINADNKESSFMVVLPTGEMRMIKSSDVGFFRYASDRKLWEAVLVTDEVVPLRRNVSAEFICAYNKNYIQVHQSYIINLDFLVMIHDSICVLCPPFENIKEVTISRKYKKNLMDHFCIF</sequence>
<dbReference type="PROSITE" id="PS50110">
    <property type="entry name" value="RESPONSE_REGULATORY"/>
    <property type="match status" value="1"/>
</dbReference>
<dbReference type="InterPro" id="IPR001789">
    <property type="entry name" value="Sig_transdc_resp-reg_receiver"/>
</dbReference>
<dbReference type="InterPro" id="IPR011006">
    <property type="entry name" value="CheY-like_superfamily"/>
</dbReference>
<dbReference type="GO" id="GO:0000156">
    <property type="term" value="F:phosphorelay response regulator activity"/>
    <property type="evidence" value="ECO:0007669"/>
    <property type="project" value="TreeGrafter"/>
</dbReference>
<feature type="domain" description="Response regulatory" evidence="2">
    <location>
        <begin position="6"/>
        <end position="121"/>
    </location>
</feature>
<protein>
    <submittedName>
        <fullName evidence="3">LytTR family DNA-binding domain-containing protein</fullName>
    </submittedName>
</protein>
<keyword evidence="1" id="KW-0597">Phosphoprotein</keyword>
<dbReference type="GO" id="GO:0003677">
    <property type="term" value="F:DNA binding"/>
    <property type="evidence" value="ECO:0007669"/>
    <property type="project" value="UniProtKB-KW"/>
</dbReference>